<reference evidence="1 2" key="1">
    <citation type="submission" date="2019-02" db="EMBL/GenBank/DDBJ databases">
        <title>The draft genome of Acinetobacter halotolerans strain JCM 31009.</title>
        <authorList>
            <person name="Qin J."/>
            <person name="Feng Y."/>
            <person name="Nemec A."/>
            <person name="Zong Z."/>
        </authorList>
    </citation>
    <scope>NUCLEOTIDE SEQUENCE [LARGE SCALE GENOMIC DNA]</scope>
    <source>
        <strain evidence="1 2">JCM 31009</strain>
    </source>
</reference>
<proteinExistence type="predicted"/>
<accession>A0A4Q6XC00</accession>
<dbReference type="Proteomes" id="UP000292110">
    <property type="component" value="Unassembled WGS sequence"/>
</dbReference>
<dbReference type="AlphaFoldDB" id="A0A4Q6XC00"/>
<evidence type="ECO:0000313" key="1">
    <source>
        <dbReference type="EMBL" id="RZF55891.1"/>
    </source>
</evidence>
<gene>
    <name evidence="1" type="ORF">EXE30_03530</name>
</gene>
<keyword evidence="2" id="KW-1185">Reference proteome</keyword>
<comment type="caution">
    <text evidence="1">The sequence shown here is derived from an EMBL/GenBank/DDBJ whole genome shotgun (WGS) entry which is preliminary data.</text>
</comment>
<name>A0A4Q6XC00_9GAMM</name>
<organism evidence="1 2">
    <name type="scientific">Acinetobacter halotolerans</name>
    <dbReference type="NCBI Taxonomy" id="1752076"/>
    <lineage>
        <taxon>Bacteria</taxon>
        <taxon>Pseudomonadati</taxon>
        <taxon>Pseudomonadota</taxon>
        <taxon>Gammaproteobacteria</taxon>
        <taxon>Moraxellales</taxon>
        <taxon>Moraxellaceae</taxon>
        <taxon>Acinetobacter</taxon>
    </lineage>
</organism>
<protein>
    <submittedName>
        <fullName evidence="1">Uncharacterized protein</fullName>
    </submittedName>
</protein>
<sequence length="353" mass="37196">MADIELNANIKSIQLGCGGVNGPGICDIDLSDVRITGTQPGRSGTYVDSDAKLSNPFIQFAIRNPDQAATREIVGFSLGTQSADLLMSIGQNPDPSTPGQIGGNPNGATGINTISGNFQGLVKNLRNPMVINAALGLIPLATGNAYVQETSTQPNLSTTLRTQESGINVETGAYYQFISGQRMTGVDLGPINLIVPNLYAASLLNLGSLTAKATYTPFNFIDLHNMYVKPNPTAGLSLSLNSQPTLWPQIGTKGEYTFPTTAQELDNNGNVITRGYNSNGNPITTEDLMAQRGWWLSVPQATIGDDSDFVTTSTAHVDAAVALIGLALGNITVGPVNSGQIPVQNCYGELKFC</sequence>
<dbReference type="EMBL" id="SGIM01000002">
    <property type="protein sequence ID" value="RZF55891.1"/>
    <property type="molecule type" value="Genomic_DNA"/>
</dbReference>
<evidence type="ECO:0000313" key="2">
    <source>
        <dbReference type="Proteomes" id="UP000292110"/>
    </source>
</evidence>